<dbReference type="PANTHER" id="PTHR10000:SF25">
    <property type="entry name" value="PHOSPHATASE YKRA-RELATED"/>
    <property type="match status" value="1"/>
</dbReference>
<name>A0A430AYT7_9ENTE</name>
<dbReference type="Proteomes" id="UP000288028">
    <property type="component" value="Unassembled WGS sequence"/>
</dbReference>
<comment type="caution">
    <text evidence="1">The sequence shown here is derived from an EMBL/GenBank/DDBJ whole genome shotgun (WGS) entry which is preliminary data.</text>
</comment>
<dbReference type="Gene3D" id="3.30.1240.10">
    <property type="match status" value="1"/>
</dbReference>
<dbReference type="InterPro" id="IPR006379">
    <property type="entry name" value="HAD-SF_hydro_IIB"/>
</dbReference>
<evidence type="ECO:0000313" key="2">
    <source>
        <dbReference type="Proteomes" id="UP000288028"/>
    </source>
</evidence>
<dbReference type="GO" id="GO:0005829">
    <property type="term" value="C:cytosol"/>
    <property type="evidence" value="ECO:0007669"/>
    <property type="project" value="TreeGrafter"/>
</dbReference>
<protein>
    <recommendedName>
        <fullName evidence="3">HAD family hydrolase</fullName>
    </recommendedName>
</protein>
<dbReference type="GO" id="GO:0000287">
    <property type="term" value="F:magnesium ion binding"/>
    <property type="evidence" value="ECO:0007669"/>
    <property type="project" value="TreeGrafter"/>
</dbReference>
<dbReference type="GO" id="GO:0016791">
    <property type="term" value="F:phosphatase activity"/>
    <property type="evidence" value="ECO:0007669"/>
    <property type="project" value="TreeGrafter"/>
</dbReference>
<dbReference type="InterPro" id="IPR036412">
    <property type="entry name" value="HAD-like_sf"/>
</dbReference>
<gene>
    <name evidence="1" type="ORF">CBF28_10270</name>
</gene>
<dbReference type="RefSeq" id="WP_126794921.1">
    <property type="nucleotide sequence ID" value="NZ_CP060720.1"/>
</dbReference>
<evidence type="ECO:0000313" key="1">
    <source>
        <dbReference type="EMBL" id="RSU13237.1"/>
    </source>
</evidence>
<keyword evidence="2" id="KW-1185">Reference proteome</keyword>
<dbReference type="PANTHER" id="PTHR10000">
    <property type="entry name" value="PHOSPHOSERINE PHOSPHATASE"/>
    <property type="match status" value="1"/>
</dbReference>
<organism evidence="1 2">
    <name type="scientific">Vagococcus carniphilus</name>
    <dbReference type="NCBI Taxonomy" id="218144"/>
    <lineage>
        <taxon>Bacteria</taxon>
        <taxon>Bacillati</taxon>
        <taxon>Bacillota</taxon>
        <taxon>Bacilli</taxon>
        <taxon>Lactobacillales</taxon>
        <taxon>Enterococcaceae</taxon>
        <taxon>Vagococcus</taxon>
    </lineage>
</organism>
<accession>A0A430AYT7</accession>
<dbReference type="GeneID" id="95580931"/>
<dbReference type="InterPro" id="IPR023214">
    <property type="entry name" value="HAD_sf"/>
</dbReference>
<dbReference type="EMBL" id="NGKB01000009">
    <property type="protein sequence ID" value="RSU13237.1"/>
    <property type="molecule type" value="Genomic_DNA"/>
</dbReference>
<evidence type="ECO:0008006" key="3">
    <source>
        <dbReference type="Google" id="ProtNLM"/>
    </source>
</evidence>
<sequence>MTKYKAIIFDYDGTLKLANQKRITNSIRSILTQLKKQDFIIFLATGRPHNHCDYLLDEGLVDCIISANGALVANDSTIIDSYNYSTNNIKMIEDFCKDKQIPCTFYTNELLYNGVQNSNLELGLKESMDFKINQLERYNHSVVTQVHLICLFCLTETDIELNNHFSTLKVSRWHPTIVSLLEKDITKMTGILKALSYYNLTISDCIAIGDGSNDIEMINESGLGIAVGFNNQKLISVADLVIPKVDESLLEICAQKRISSSS</sequence>
<reference evidence="1 2" key="1">
    <citation type="submission" date="2017-05" db="EMBL/GenBank/DDBJ databases">
        <title>Vagococcus spp. assemblies.</title>
        <authorList>
            <person name="Gulvik C.A."/>
        </authorList>
    </citation>
    <scope>NUCLEOTIDE SEQUENCE [LARGE SCALE GENOMIC DNA]</scope>
    <source>
        <strain evidence="1 2">SS1714</strain>
    </source>
</reference>
<dbReference type="Pfam" id="PF08282">
    <property type="entry name" value="Hydrolase_3"/>
    <property type="match status" value="1"/>
</dbReference>
<dbReference type="SUPFAM" id="SSF56784">
    <property type="entry name" value="HAD-like"/>
    <property type="match status" value="1"/>
</dbReference>
<dbReference type="Gene3D" id="3.40.50.1000">
    <property type="entry name" value="HAD superfamily/HAD-like"/>
    <property type="match status" value="1"/>
</dbReference>
<dbReference type="NCBIfam" id="TIGR01484">
    <property type="entry name" value="HAD-SF-IIB"/>
    <property type="match status" value="1"/>
</dbReference>
<dbReference type="AlphaFoldDB" id="A0A430AYT7"/>
<dbReference type="OrthoDB" id="9814970at2"/>
<proteinExistence type="predicted"/>